<comment type="caution">
    <text evidence="3">The sequence shown here is derived from an EMBL/GenBank/DDBJ whole genome shotgun (WGS) entry which is preliminary data.</text>
</comment>
<proteinExistence type="predicted"/>
<dbReference type="InterPro" id="IPR036249">
    <property type="entry name" value="Thioredoxin-like_sf"/>
</dbReference>
<reference evidence="2 4" key="2">
    <citation type="submission" date="2018-07" db="EMBL/GenBank/DDBJ databases">
        <title>The Genome Sequence of Enterococcus sp. DIV0659b.</title>
        <authorList>
            <consortium name="The Broad Institute Genomics Platform"/>
            <consortium name="The Broad Institute Genomic Center for Infectious Diseases"/>
            <person name="Earl A."/>
            <person name="Manson A."/>
            <person name="Schwartman J."/>
            <person name="Gilmore M."/>
            <person name="Abouelleil A."/>
            <person name="Cao P."/>
            <person name="Chapman S."/>
            <person name="Cusick C."/>
            <person name="Shea T."/>
            <person name="Young S."/>
            <person name="Neafsey D."/>
            <person name="Nusbaum C."/>
            <person name="Birren B."/>
        </authorList>
    </citation>
    <scope>NUCLEOTIDE SEQUENCE [LARGE SCALE GENOMIC DNA]</scope>
    <source>
        <strain evidence="2 4">4G2_DIV0659</strain>
    </source>
</reference>
<dbReference type="SUPFAM" id="SSF52833">
    <property type="entry name" value="Thioredoxin-like"/>
    <property type="match status" value="1"/>
</dbReference>
<evidence type="ECO:0000259" key="1">
    <source>
        <dbReference type="PROSITE" id="PS51352"/>
    </source>
</evidence>
<gene>
    <name evidence="3" type="ORF">A5880_001587</name>
    <name evidence="2" type="ORF">A5880_001667</name>
</gene>
<sequence length="152" mass="17507">MLIGLCATIFYIYLLKKQVEVKVNELNIEKEQYPEIYNALNSVTFSSFGKKIKDGESLVVYIGRPSCSDCTTFEPELIKMINEKKLNDRVLYLNVSELKKDKGLWAKYVENYELPYTPTLAAFREGKVENQVSWTPEKGSDLKAFENFLDAL</sequence>
<evidence type="ECO:0000313" key="4">
    <source>
        <dbReference type="Proteomes" id="UP000195139"/>
    </source>
</evidence>
<accession>A0A242CEC1</accession>
<feature type="domain" description="Thioredoxin" evidence="1">
    <location>
        <begin position="12"/>
        <end position="152"/>
    </location>
</feature>
<reference evidence="3" key="1">
    <citation type="submission" date="2017-05" db="EMBL/GenBank/DDBJ databases">
        <title>The Genome Sequence of Enterococcus sp. 4G2_DIV0659.</title>
        <authorList>
            <consortium name="The Broad Institute Genomics Platform"/>
            <consortium name="The Broad Institute Genomic Center for Infectious Diseases"/>
            <person name="Earl A."/>
            <person name="Manson A."/>
            <person name="Schwartman J."/>
            <person name="Gilmore M."/>
            <person name="Abouelleil A."/>
            <person name="Cao P."/>
            <person name="Chapman S."/>
            <person name="Cusick C."/>
            <person name="Shea T."/>
            <person name="Young S."/>
            <person name="Neafsey D."/>
            <person name="Nusbaum C."/>
            <person name="Birren B."/>
        </authorList>
    </citation>
    <scope>NUCLEOTIDE SEQUENCE [LARGE SCALE GENOMIC DNA]</scope>
    <source>
        <strain evidence="3">4G2_DIV0659</strain>
    </source>
</reference>
<dbReference type="InterPro" id="IPR046698">
    <property type="entry name" value="PedC-like"/>
</dbReference>
<dbReference type="Gene3D" id="3.40.30.10">
    <property type="entry name" value="Glutaredoxin"/>
    <property type="match status" value="1"/>
</dbReference>
<dbReference type="EMBL" id="NGLE01000002">
    <property type="protein sequence ID" value="OTO08587.1"/>
    <property type="molecule type" value="Genomic_DNA"/>
</dbReference>
<name>A0A242CEC1_9ENTE</name>
<dbReference type="OrthoDB" id="9792987at2"/>
<evidence type="ECO:0000313" key="2">
    <source>
        <dbReference type="EMBL" id="MEI5994109.1"/>
    </source>
</evidence>
<dbReference type="PROSITE" id="PS51352">
    <property type="entry name" value="THIOREDOXIN_2"/>
    <property type="match status" value="1"/>
</dbReference>
<organism evidence="3">
    <name type="scientific">Candidatus Enterococcus mansonii</name>
    <dbReference type="NCBI Taxonomy" id="1834181"/>
    <lineage>
        <taxon>Bacteria</taxon>
        <taxon>Bacillati</taxon>
        <taxon>Bacillota</taxon>
        <taxon>Bacilli</taxon>
        <taxon>Lactobacillales</taxon>
        <taxon>Enterococcaceae</taxon>
        <taxon>Enterococcus</taxon>
    </lineage>
</organism>
<dbReference type="Pfam" id="PF20207">
    <property type="entry name" value="DUF6568"/>
    <property type="match status" value="1"/>
</dbReference>
<dbReference type="STRING" id="1834181.A5880_001587"/>
<dbReference type="Proteomes" id="UP000195139">
    <property type="component" value="Unassembled WGS sequence"/>
</dbReference>
<dbReference type="EMBL" id="NGLE02000001">
    <property type="protein sequence ID" value="MEI5994109.1"/>
    <property type="molecule type" value="Genomic_DNA"/>
</dbReference>
<evidence type="ECO:0000313" key="3">
    <source>
        <dbReference type="EMBL" id="OTO08587.1"/>
    </source>
</evidence>
<protein>
    <recommendedName>
        <fullName evidence="1">Thioredoxin domain-containing protein</fullName>
    </recommendedName>
</protein>
<dbReference type="CDD" id="cd02947">
    <property type="entry name" value="TRX_family"/>
    <property type="match status" value="1"/>
</dbReference>
<keyword evidence="4" id="KW-1185">Reference proteome</keyword>
<dbReference type="InterPro" id="IPR013766">
    <property type="entry name" value="Thioredoxin_domain"/>
</dbReference>
<dbReference type="AlphaFoldDB" id="A0A242CEC1"/>